<dbReference type="AlphaFoldDB" id="X1BWE0"/>
<gene>
    <name evidence="2" type="ORF">S01H4_39442</name>
</gene>
<comment type="caution">
    <text evidence="2">The sequence shown here is derived from an EMBL/GenBank/DDBJ whole genome shotgun (WGS) entry which is preliminary data.</text>
</comment>
<proteinExistence type="predicted"/>
<dbReference type="EMBL" id="BART01021364">
    <property type="protein sequence ID" value="GAG99375.1"/>
    <property type="molecule type" value="Genomic_DNA"/>
</dbReference>
<name>X1BWE0_9ZZZZ</name>
<organism evidence="2">
    <name type="scientific">marine sediment metagenome</name>
    <dbReference type="NCBI Taxonomy" id="412755"/>
    <lineage>
        <taxon>unclassified sequences</taxon>
        <taxon>metagenomes</taxon>
        <taxon>ecological metagenomes</taxon>
    </lineage>
</organism>
<evidence type="ECO:0000313" key="2">
    <source>
        <dbReference type="EMBL" id="GAG99375.1"/>
    </source>
</evidence>
<keyword evidence="1" id="KW-0472">Membrane</keyword>
<sequence length="29" mass="3182">LGKSAVWRLLGCIAIVCTILSSIYGFIRK</sequence>
<feature type="transmembrane region" description="Helical" evidence="1">
    <location>
        <begin position="6"/>
        <end position="27"/>
    </location>
</feature>
<reference evidence="2" key="1">
    <citation type="journal article" date="2014" name="Front. Microbiol.">
        <title>High frequency of phylogenetically diverse reductive dehalogenase-homologous genes in deep subseafloor sedimentary metagenomes.</title>
        <authorList>
            <person name="Kawai M."/>
            <person name="Futagami T."/>
            <person name="Toyoda A."/>
            <person name="Takaki Y."/>
            <person name="Nishi S."/>
            <person name="Hori S."/>
            <person name="Arai W."/>
            <person name="Tsubouchi T."/>
            <person name="Morono Y."/>
            <person name="Uchiyama I."/>
            <person name="Ito T."/>
            <person name="Fujiyama A."/>
            <person name="Inagaki F."/>
            <person name="Takami H."/>
        </authorList>
    </citation>
    <scope>NUCLEOTIDE SEQUENCE</scope>
    <source>
        <strain evidence="2">Expedition CK06-06</strain>
    </source>
</reference>
<accession>X1BWE0</accession>
<keyword evidence="1" id="KW-0812">Transmembrane</keyword>
<feature type="non-terminal residue" evidence="2">
    <location>
        <position position="1"/>
    </location>
</feature>
<protein>
    <submittedName>
        <fullName evidence="2">Uncharacterized protein</fullName>
    </submittedName>
</protein>
<keyword evidence="1" id="KW-1133">Transmembrane helix</keyword>
<evidence type="ECO:0000256" key="1">
    <source>
        <dbReference type="SAM" id="Phobius"/>
    </source>
</evidence>